<evidence type="ECO:0000313" key="2">
    <source>
        <dbReference type="EMBL" id="SNT61674.1"/>
    </source>
</evidence>
<accession>A0A239P4S9</accession>
<dbReference type="Proteomes" id="UP000198318">
    <property type="component" value="Unassembled WGS sequence"/>
</dbReference>
<proteinExistence type="predicted"/>
<dbReference type="OrthoDB" id="3268863at2"/>
<organism evidence="2 3">
    <name type="scientific">Actinomadura meyerae</name>
    <dbReference type="NCBI Taxonomy" id="240840"/>
    <lineage>
        <taxon>Bacteria</taxon>
        <taxon>Bacillati</taxon>
        <taxon>Actinomycetota</taxon>
        <taxon>Actinomycetes</taxon>
        <taxon>Streptosporangiales</taxon>
        <taxon>Thermomonosporaceae</taxon>
        <taxon>Actinomadura</taxon>
    </lineage>
</organism>
<evidence type="ECO:0000256" key="1">
    <source>
        <dbReference type="SAM" id="MobiDB-lite"/>
    </source>
</evidence>
<feature type="region of interest" description="Disordered" evidence="1">
    <location>
        <begin position="1"/>
        <end position="45"/>
    </location>
</feature>
<feature type="compositionally biased region" description="Acidic residues" evidence="1">
    <location>
        <begin position="24"/>
        <end position="37"/>
    </location>
</feature>
<protein>
    <recommendedName>
        <fullName evidence="4">DUF3263 domain-containing protein</fullName>
    </recommendedName>
</protein>
<evidence type="ECO:0008006" key="4">
    <source>
        <dbReference type="Google" id="ProtNLM"/>
    </source>
</evidence>
<evidence type="ECO:0000313" key="3">
    <source>
        <dbReference type="Proteomes" id="UP000198318"/>
    </source>
</evidence>
<dbReference type="AlphaFoldDB" id="A0A239P4S9"/>
<dbReference type="EMBL" id="FZOR01000065">
    <property type="protein sequence ID" value="SNT61674.1"/>
    <property type="molecule type" value="Genomic_DNA"/>
</dbReference>
<gene>
    <name evidence="2" type="ORF">SAMN05443665_106519</name>
</gene>
<dbReference type="Pfam" id="PF11662">
    <property type="entry name" value="DUF3263"/>
    <property type="match status" value="1"/>
</dbReference>
<dbReference type="InterPro" id="IPR021678">
    <property type="entry name" value="DUF3263"/>
</dbReference>
<sequence length="128" mass="14439">MDDGRPPRPLTDDAPLGGGPGDGLDGESAGELDDEGGADAAAFPAGRLSDRERRILAFERQWWKYAGAKEQAIRELFDMSATRYYQLLNILIDRPEALECDPMLVKRLRRMRSQRQRSRAARRLGIRP</sequence>
<name>A0A239P4S9_9ACTN</name>
<reference evidence="2 3" key="1">
    <citation type="submission" date="2017-06" db="EMBL/GenBank/DDBJ databases">
        <authorList>
            <person name="Kim H.J."/>
            <person name="Triplett B.A."/>
        </authorList>
    </citation>
    <scope>NUCLEOTIDE SEQUENCE [LARGE SCALE GENOMIC DNA]</scope>
    <source>
        <strain evidence="2 3">DSM 44715</strain>
    </source>
</reference>
<keyword evidence="3" id="KW-1185">Reference proteome</keyword>